<keyword evidence="1" id="KW-0805">Transcription regulation</keyword>
<gene>
    <name evidence="8" type="ORF">C8D93_10466</name>
</gene>
<dbReference type="PROSITE" id="PS51078">
    <property type="entry name" value="ICLR_ED"/>
    <property type="match status" value="1"/>
</dbReference>
<evidence type="ECO:0000256" key="1">
    <source>
        <dbReference type="ARBA" id="ARBA00023015"/>
    </source>
</evidence>
<dbReference type="AlphaFoldDB" id="A0A318E8S1"/>
<evidence type="ECO:0000256" key="2">
    <source>
        <dbReference type="ARBA" id="ARBA00023125"/>
    </source>
</evidence>
<protein>
    <recommendedName>
        <fullName evidence="4">HTH-type transcriptional repressor AllR</fullName>
    </recommendedName>
    <alternativeName>
        <fullName evidence="5">Negative regulator of allantoin and glyoxylate utilization operons</fullName>
    </alternativeName>
</protein>
<dbReference type="InterPro" id="IPR011991">
    <property type="entry name" value="ArsR-like_HTH"/>
</dbReference>
<evidence type="ECO:0000256" key="5">
    <source>
        <dbReference type="ARBA" id="ARBA00042627"/>
    </source>
</evidence>
<dbReference type="SUPFAM" id="SSF46785">
    <property type="entry name" value="Winged helix' DNA-binding domain"/>
    <property type="match status" value="1"/>
</dbReference>
<comment type="caution">
    <text evidence="8">The sequence shown here is derived from an EMBL/GenBank/DDBJ whole genome shotgun (WGS) entry which is preliminary data.</text>
</comment>
<dbReference type="GO" id="GO:0045892">
    <property type="term" value="P:negative regulation of DNA-templated transcription"/>
    <property type="evidence" value="ECO:0007669"/>
    <property type="project" value="TreeGrafter"/>
</dbReference>
<evidence type="ECO:0000256" key="4">
    <source>
        <dbReference type="ARBA" id="ARBA00040379"/>
    </source>
</evidence>
<dbReference type="InterPro" id="IPR029016">
    <property type="entry name" value="GAF-like_dom_sf"/>
</dbReference>
<dbReference type="Gene3D" id="1.10.10.10">
    <property type="entry name" value="Winged helix-like DNA-binding domain superfamily/Winged helix DNA-binding domain"/>
    <property type="match status" value="1"/>
</dbReference>
<evidence type="ECO:0000259" key="6">
    <source>
        <dbReference type="PROSITE" id="PS51077"/>
    </source>
</evidence>
<reference evidence="8 9" key="1">
    <citation type="submission" date="2018-04" db="EMBL/GenBank/DDBJ databases">
        <title>Genomic Encyclopedia of Type Strains, Phase IV (KMG-IV): sequencing the most valuable type-strain genomes for metagenomic binning, comparative biology and taxonomic classification.</title>
        <authorList>
            <person name="Goeker M."/>
        </authorList>
    </citation>
    <scope>NUCLEOTIDE SEQUENCE [LARGE SCALE GENOMIC DNA]</scope>
    <source>
        <strain evidence="8 9">DSM 104150</strain>
    </source>
</reference>
<dbReference type="CDD" id="cd00090">
    <property type="entry name" value="HTH_ARSR"/>
    <property type="match status" value="1"/>
</dbReference>
<dbReference type="SUPFAM" id="SSF55781">
    <property type="entry name" value="GAF domain-like"/>
    <property type="match status" value="1"/>
</dbReference>
<name>A0A318E8S1_9GAMM</name>
<dbReference type="PANTHER" id="PTHR30136">
    <property type="entry name" value="HELIX-TURN-HELIX TRANSCRIPTIONAL REGULATOR, ICLR FAMILY"/>
    <property type="match status" value="1"/>
</dbReference>
<dbReference type="GO" id="GO:0003700">
    <property type="term" value="F:DNA-binding transcription factor activity"/>
    <property type="evidence" value="ECO:0007669"/>
    <property type="project" value="TreeGrafter"/>
</dbReference>
<dbReference type="Pfam" id="PF09339">
    <property type="entry name" value="HTH_IclR"/>
    <property type="match status" value="1"/>
</dbReference>
<dbReference type="GO" id="GO:0003677">
    <property type="term" value="F:DNA binding"/>
    <property type="evidence" value="ECO:0007669"/>
    <property type="project" value="UniProtKB-KW"/>
</dbReference>
<dbReference type="InterPro" id="IPR036388">
    <property type="entry name" value="WH-like_DNA-bd_sf"/>
</dbReference>
<evidence type="ECO:0000259" key="7">
    <source>
        <dbReference type="PROSITE" id="PS51078"/>
    </source>
</evidence>
<feature type="domain" description="HTH iclR-type" evidence="6">
    <location>
        <begin position="27"/>
        <end position="89"/>
    </location>
</feature>
<keyword evidence="9" id="KW-1185">Reference proteome</keyword>
<feature type="domain" description="IclR-ED" evidence="7">
    <location>
        <begin position="90"/>
        <end position="271"/>
    </location>
</feature>
<dbReference type="OrthoDB" id="9807558at2"/>
<dbReference type="InterPro" id="IPR050707">
    <property type="entry name" value="HTH_MetabolicPath_Reg"/>
</dbReference>
<dbReference type="Gene3D" id="3.30.450.40">
    <property type="match status" value="1"/>
</dbReference>
<keyword evidence="3" id="KW-0804">Transcription</keyword>
<dbReference type="Pfam" id="PF01614">
    <property type="entry name" value="IclR_C"/>
    <property type="match status" value="1"/>
</dbReference>
<dbReference type="InterPro" id="IPR036390">
    <property type="entry name" value="WH_DNA-bd_sf"/>
</dbReference>
<evidence type="ECO:0000313" key="8">
    <source>
        <dbReference type="EMBL" id="PXV68371.1"/>
    </source>
</evidence>
<dbReference type="PANTHER" id="PTHR30136:SF24">
    <property type="entry name" value="HTH-TYPE TRANSCRIPTIONAL REPRESSOR ALLR"/>
    <property type="match status" value="1"/>
</dbReference>
<evidence type="ECO:0000256" key="3">
    <source>
        <dbReference type="ARBA" id="ARBA00023163"/>
    </source>
</evidence>
<dbReference type="InterPro" id="IPR005471">
    <property type="entry name" value="Tscrpt_reg_IclR_N"/>
</dbReference>
<organism evidence="8 9">
    <name type="scientific">Sinimarinibacterium flocculans</name>
    <dbReference type="NCBI Taxonomy" id="985250"/>
    <lineage>
        <taxon>Bacteria</taxon>
        <taxon>Pseudomonadati</taxon>
        <taxon>Pseudomonadota</taxon>
        <taxon>Gammaproteobacteria</taxon>
        <taxon>Nevskiales</taxon>
        <taxon>Nevskiaceae</taxon>
        <taxon>Sinimarinibacterium</taxon>
    </lineage>
</organism>
<accession>A0A318E8S1</accession>
<dbReference type="InterPro" id="IPR014757">
    <property type="entry name" value="Tscrpt_reg_IclR_C"/>
</dbReference>
<keyword evidence="2" id="KW-0238">DNA-binding</keyword>
<dbReference type="PROSITE" id="PS51077">
    <property type="entry name" value="HTH_ICLR"/>
    <property type="match status" value="1"/>
</dbReference>
<sequence length="272" mass="29470">MAGKSRVPAVKNAHAQALAEALEQSMVPAVSRAAAILRLLGRSTEPVGVQAIARSLQIVPSTCLHILRTLVAEEFVRVDPVTKLYSLDAGVLLLARQWLSRDRFAGIAQPALDRIARQYGVTAIGVQIVGLEHMIVVAMARSETMIQLHTQIGSRFPATISASGRCLAAFGDHDREDLHRRFKRLRWDHAPTLAEWETQVEQTRRNGYAVDQGNYMAGITVVAAPVFGVGRRLSHCLVVVGISGQLQNATLTRIGSDLRESAAQLSTQLGAG</sequence>
<dbReference type="SMART" id="SM00346">
    <property type="entry name" value="HTH_ICLR"/>
    <property type="match status" value="1"/>
</dbReference>
<dbReference type="Proteomes" id="UP000248330">
    <property type="component" value="Unassembled WGS sequence"/>
</dbReference>
<proteinExistence type="predicted"/>
<dbReference type="RefSeq" id="WP_110264877.1">
    <property type="nucleotide sequence ID" value="NZ_CAKZQT010000022.1"/>
</dbReference>
<evidence type="ECO:0000313" key="9">
    <source>
        <dbReference type="Proteomes" id="UP000248330"/>
    </source>
</evidence>
<dbReference type="EMBL" id="QICN01000004">
    <property type="protein sequence ID" value="PXV68371.1"/>
    <property type="molecule type" value="Genomic_DNA"/>
</dbReference>